<dbReference type="NCBIfam" id="NF005831">
    <property type="entry name" value="PRK07734.1"/>
    <property type="match status" value="1"/>
</dbReference>
<evidence type="ECO:0000256" key="1">
    <source>
        <dbReference type="ARBA" id="ARBA00004162"/>
    </source>
</evidence>
<dbReference type="PANTHER" id="PTHR30329:SF21">
    <property type="entry name" value="LIPOPROTEIN YIAD-RELATED"/>
    <property type="match status" value="1"/>
</dbReference>
<name>A0A919X5U5_9BACI</name>
<keyword evidence="11" id="KW-0966">Cell projection</keyword>
<dbReference type="EMBL" id="BORP01000001">
    <property type="protein sequence ID" value="GIO26466.1"/>
    <property type="molecule type" value="Genomic_DNA"/>
</dbReference>
<dbReference type="InterPro" id="IPR006665">
    <property type="entry name" value="OmpA-like"/>
</dbReference>
<dbReference type="AlphaFoldDB" id="A0A919X5U5"/>
<keyword evidence="3" id="KW-1003">Cell membrane</keyword>
<feature type="domain" description="OmpA-like" evidence="10">
    <location>
        <begin position="122"/>
        <end position="244"/>
    </location>
</feature>
<dbReference type="SUPFAM" id="SSF103088">
    <property type="entry name" value="OmpA-like"/>
    <property type="match status" value="1"/>
</dbReference>
<keyword evidence="5 9" id="KW-1133">Transmembrane helix</keyword>
<feature type="transmembrane region" description="Helical" evidence="9">
    <location>
        <begin position="21"/>
        <end position="39"/>
    </location>
</feature>
<dbReference type="InterPro" id="IPR050330">
    <property type="entry name" value="Bact_OuterMem_StrucFunc"/>
</dbReference>
<dbReference type="Pfam" id="PF00691">
    <property type="entry name" value="OmpA"/>
    <property type="match status" value="1"/>
</dbReference>
<dbReference type="CDD" id="cd07185">
    <property type="entry name" value="OmpA_C-like"/>
    <property type="match status" value="1"/>
</dbReference>
<comment type="similarity">
    <text evidence="2">Belongs to the MotB family.</text>
</comment>
<evidence type="ECO:0000256" key="2">
    <source>
        <dbReference type="ARBA" id="ARBA00008914"/>
    </source>
</evidence>
<dbReference type="PANTHER" id="PTHR30329">
    <property type="entry name" value="STATOR ELEMENT OF FLAGELLAR MOTOR COMPLEX"/>
    <property type="match status" value="1"/>
</dbReference>
<comment type="subcellular location">
    <subcellularLocation>
        <location evidence="1">Cell membrane</location>
        <topology evidence="1">Single-pass membrane protein</topology>
    </subcellularLocation>
</comment>
<evidence type="ECO:0000259" key="10">
    <source>
        <dbReference type="PROSITE" id="PS51123"/>
    </source>
</evidence>
<reference evidence="11" key="1">
    <citation type="submission" date="2021-03" db="EMBL/GenBank/DDBJ databases">
        <title>Antimicrobial resistance genes in bacteria isolated from Japanese honey, and their potential for conferring macrolide and lincosamide resistance in the American foulbrood pathogen Paenibacillus larvae.</title>
        <authorList>
            <person name="Okamoto M."/>
            <person name="Kumagai M."/>
            <person name="Kanamori H."/>
            <person name="Takamatsu D."/>
        </authorList>
    </citation>
    <scope>NUCLEOTIDE SEQUENCE</scope>
    <source>
        <strain evidence="11">J43TS3</strain>
    </source>
</reference>
<organism evidence="11 12">
    <name type="scientific">Ornithinibacillus bavariensis</name>
    <dbReference type="NCBI Taxonomy" id="545502"/>
    <lineage>
        <taxon>Bacteria</taxon>
        <taxon>Bacillati</taxon>
        <taxon>Bacillota</taxon>
        <taxon>Bacilli</taxon>
        <taxon>Bacillales</taxon>
        <taxon>Bacillaceae</taxon>
        <taxon>Ornithinibacillus</taxon>
    </lineage>
</organism>
<evidence type="ECO:0000256" key="6">
    <source>
        <dbReference type="ARBA" id="ARBA00023136"/>
    </source>
</evidence>
<evidence type="ECO:0000256" key="3">
    <source>
        <dbReference type="ARBA" id="ARBA00022475"/>
    </source>
</evidence>
<dbReference type="RefSeq" id="WP_212919920.1">
    <property type="nucleotide sequence ID" value="NZ_BORP01000001.1"/>
</dbReference>
<evidence type="ECO:0000256" key="4">
    <source>
        <dbReference type="ARBA" id="ARBA00022692"/>
    </source>
</evidence>
<dbReference type="Gene3D" id="3.30.1330.60">
    <property type="entry name" value="OmpA-like domain"/>
    <property type="match status" value="1"/>
</dbReference>
<proteinExistence type="inferred from homology"/>
<keyword evidence="6 7" id="KW-0472">Membrane</keyword>
<evidence type="ECO:0000256" key="7">
    <source>
        <dbReference type="PROSITE-ProRule" id="PRU00473"/>
    </source>
</evidence>
<evidence type="ECO:0000313" key="12">
    <source>
        <dbReference type="Proteomes" id="UP000676917"/>
    </source>
</evidence>
<gene>
    <name evidence="11" type="primary">motB</name>
    <name evidence="11" type="ORF">J43TS3_10770</name>
</gene>
<keyword evidence="12" id="KW-1185">Reference proteome</keyword>
<evidence type="ECO:0000256" key="9">
    <source>
        <dbReference type="SAM" id="Phobius"/>
    </source>
</evidence>
<sequence>MRKNKKRHDDHHVDESWLLPYSDLLTLLVALFIVLFAMSEIDTQKFKEMASVFRTEFSSGSPGIMEQPIPVEDDSKEKEENEEEKPDEGTTEVLNLQELQEKINNYIHENNLTESLATQLSEEGLMISIMNDVTFEPGSADVNKDGKVIAKEISQLLITDPPHQVVISGHTDDVPMNNAKFGSNWELSVMRAVNFMTLILDNKQLDPDKFSAKGYGEYKPIVPNNSTENRSKNRRVEVLILPNYDIAGKIEK</sequence>
<feature type="region of interest" description="Disordered" evidence="8">
    <location>
        <begin position="58"/>
        <end position="91"/>
    </location>
</feature>
<accession>A0A919X5U5</accession>
<protein>
    <submittedName>
        <fullName evidence="11">Flagellar motor protein MotB</fullName>
    </submittedName>
</protein>
<evidence type="ECO:0000256" key="8">
    <source>
        <dbReference type="SAM" id="MobiDB-lite"/>
    </source>
</evidence>
<dbReference type="Pfam" id="PF13677">
    <property type="entry name" value="MotB_plug"/>
    <property type="match status" value="1"/>
</dbReference>
<feature type="compositionally biased region" description="Acidic residues" evidence="8">
    <location>
        <begin position="80"/>
        <end position="90"/>
    </location>
</feature>
<keyword evidence="4 9" id="KW-0812">Transmembrane</keyword>
<dbReference type="PROSITE" id="PS51123">
    <property type="entry name" value="OMPA_2"/>
    <property type="match status" value="1"/>
</dbReference>
<evidence type="ECO:0000313" key="11">
    <source>
        <dbReference type="EMBL" id="GIO26466.1"/>
    </source>
</evidence>
<dbReference type="InterPro" id="IPR036737">
    <property type="entry name" value="OmpA-like_sf"/>
</dbReference>
<comment type="caution">
    <text evidence="11">The sequence shown here is derived from an EMBL/GenBank/DDBJ whole genome shotgun (WGS) entry which is preliminary data.</text>
</comment>
<dbReference type="GO" id="GO:0005886">
    <property type="term" value="C:plasma membrane"/>
    <property type="evidence" value="ECO:0007669"/>
    <property type="project" value="UniProtKB-SubCell"/>
</dbReference>
<keyword evidence="11" id="KW-0282">Flagellum</keyword>
<dbReference type="InterPro" id="IPR025713">
    <property type="entry name" value="MotB-like_N_dom"/>
</dbReference>
<keyword evidence="11" id="KW-0969">Cilium</keyword>
<evidence type="ECO:0000256" key="5">
    <source>
        <dbReference type="ARBA" id="ARBA00022989"/>
    </source>
</evidence>
<dbReference type="Proteomes" id="UP000676917">
    <property type="component" value="Unassembled WGS sequence"/>
</dbReference>